<gene>
    <name evidence="4" type="ORF">EDD40_7266</name>
</gene>
<dbReference type="EMBL" id="RJKM01000001">
    <property type="protein sequence ID" value="ROP41809.1"/>
    <property type="molecule type" value="Genomic_DNA"/>
</dbReference>
<name>A0A3N1HH18_9PSEU</name>
<feature type="transmembrane region" description="Helical" evidence="2">
    <location>
        <begin position="112"/>
        <end position="132"/>
    </location>
</feature>
<dbReference type="Pfam" id="PF20712">
    <property type="entry name" value="CyanoTRADDas_TM"/>
    <property type="match status" value="1"/>
</dbReference>
<keyword evidence="1" id="KW-0175">Coiled coil</keyword>
<evidence type="ECO:0000313" key="5">
    <source>
        <dbReference type="Proteomes" id="UP000268727"/>
    </source>
</evidence>
<comment type="caution">
    <text evidence="4">The sequence shown here is derived from an EMBL/GenBank/DDBJ whole genome shotgun (WGS) entry which is preliminary data.</text>
</comment>
<dbReference type="InterPro" id="IPR048567">
    <property type="entry name" value="CyanoTRADDas_TM"/>
</dbReference>
<evidence type="ECO:0000256" key="2">
    <source>
        <dbReference type="SAM" id="Phobius"/>
    </source>
</evidence>
<feature type="coiled-coil region" evidence="1">
    <location>
        <begin position="131"/>
        <end position="158"/>
    </location>
</feature>
<dbReference type="OrthoDB" id="4190632at2"/>
<keyword evidence="2" id="KW-1133">Transmembrane helix</keyword>
<dbReference type="RefSeq" id="WP_123746850.1">
    <property type="nucleotide sequence ID" value="NZ_RJKM01000001.1"/>
</dbReference>
<organism evidence="4 5">
    <name type="scientific">Saccharothrix texasensis</name>
    <dbReference type="NCBI Taxonomy" id="103734"/>
    <lineage>
        <taxon>Bacteria</taxon>
        <taxon>Bacillati</taxon>
        <taxon>Actinomycetota</taxon>
        <taxon>Actinomycetes</taxon>
        <taxon>Pseudonocardiales</taxon>
        <taxon>Pseudonocardiaceae</taxon>
        <taxon>Saccharothrix</taxon>
    </lineage>
</organism>
<evidence type="ECO:0000313" key="4">
    <source>
        <dbReference type="EMBL" id="ROP41809.1"/>
    </source>
</evidence>
<evidence type="ECO:0000256" key="1">
    <source>
        <dbReference type="SAM" id="Coils"/>
    </source>
</evidence>
<keyword evidence="2" id="KW-0472">Membrane</keyword>
<keyword evidence="2" id="KW-0812">Transmembrane</keyword>
<dbReference type="AlphaFoldDB" id="A0A3N1HH18"/>
<evidence type="ECO:0000259" key="3">
    <source>
        <dbReference type="Pfam" id="PF20712"/>
    </source>
</evidence>
<accession>A0A3N1HH18</accession>
<keyword evidence="5" id="KW-1185">Reference proteome</keyword>
<proteinExistence type="predicted"/>
<protein>
    <recommendedName>
        <fullName evidence="3">Cyanobacterial TRADD-N associated 2 transmembrane domain-containing protein</fullName>
    </recommendedName>
</protein>
<sequence>MKDDQDPLPGEDSVAHAERNTINVYAGGTFIHQAGRDQSVSLDLDRPDERADQDGLSKSRQAFLFDFYKQALKQAGTTFRLSVIFMTIGATVVIAGGILALTRFDVVGRGNVTLLTALSGVIIGSCGGAFAVHAGRARKHLTEQAEKMEREFQDDRRLEQTLRLIDEVENPVLRDRLKSVTAMRVLDLRPDPESVTQQLLAVNEEPRPQIPSTE</sequence>
<feature type="transmembrane region" description="Helical" evidence="2">
    <location>
        <begin position="79"/>
        <end position="100"/>
    </location>
</feature>
<feature type="domain" description="Cyanobacterial TRADD-N associated 2 transmembrane" evidence="3">
    <location>
        <begin position="70"/>
        <end position="141"/>
    </location>
</feature>
<reference evidence="4 5" key="1">
    <citation type="submission" date="2018-11" db="EMBL/GenBank/DDBJ databases">
        <title>Sequencing the genomes of 1000 actinobacteria strains.</title>
        <authorList>
            <person name="Klenk H.-P."/>
        </authorList>
    </citation>
    <scope>NUCLEOTIDE SEQUENCE [LARGE SCALE GENOMIC DNA]</scope>
    <source>
        <strain evidence="4 5">DSM 44231</strain>
    </source>
</reference>
<dbReference type="Proteomes" id="UP000268727">
    <property type="component" value="Unassembled WGS sequence"/>
</dbReference>